<evidence type="ECO:0000256" key="1">
    <source>
        <dbReference type="SAM" id="MobiDB-lite"/>
    </source>
</evidence>
<dbReference type="EMBL" id="BKCJ010597247">
    <property type="protein sequence ID" value="GFB30330.1"/>
    <property type="molecule type" value="Genomic_DNA"/>
</dbReference>
<gene>
    <name evidence="2" type="ORF">Tci_702301</name>
</gene>
<evidence type="ECO:0000313" key="2">
    <source>
        <dbReference type="EMBL" id="GFB30330.1"/>
    </source>
</evidence>
<comment type="caution">
    <text evidence="2">The sequence shown here is derived from an EMBL/GenBank/DDBJ whole genome shotgun (WGS) entry which is preliminary data.</text>
</comment>
<protein>
    <submittedName>
        <fullName evidence="2">Uncharacterized protein</fullName>
    </submittedName>
</protein>
<feature type="compositionally biased region" description="Polar residues" evidence="1">
    <location>
        <begin position="1"/>
        <end position="14"/>
    </location>
</feature>
<dbReference type="AlphaFoldDB" id="A0A699LD39"/>
<proteinExistence type="predicted"/>
<accession>A0A699LD39</accession>
<feature type="region of interest" description="Disordered" evidence="1">
    <location>
        <begin position="1"/>
        <end position="43"/>
    </location>
</feature>
<reference evidence="2" key="1">
    <citation type="journal article" date="2019" name="Sci. Rep.">
        <title>Draft genome of Tanacetum cinerariifolium, the natural source of mosquito coil.</title>
        <authorList>
            <person name="Yamashiro T."/>
            <person name="Shiraishi A."/>
            <person name="Satake H."/>
            <person name="Nakayama K."/>
        </authorList>
    </citation>
    <scope>NUCLEOTIDE SEQUENCE</scope>
</reference>
<feature type="region of interest" description="Disordered" evidence="1">
    <location>
        <begin position="225"/>
        <end position="246"/>
    </location>
</feature>
<name>A0A699LD39_TANCI</name>
<organism evidence="2">
    <name type="scientific">Tanacetum cinerariifolium</name>
    <name type="common">Dalmatian daisy</name>
    <name type="synonym">Chrysanthemum cinerariifolium</name>
    <dbReference type="NCBI Taxonomy" id="118510"/>
    <lineage>
        <taxon>Eukaryota</taxon>
        <taxon>Viridiplantae</taxon>
        <taxon>Streptophyta</taxon>
        <taxon>Embryophyta</taxon>
        <taxon>Tracheophyta</taxon>
        <taxon>Spermatophyta</taxon>
        <taxon>Magnoliopsida</taxon>
        <taxon>eudicotyledons</taxon>
        <taxon>Gunneridae</taxon>
        <taxon>Pentapetalae</taxon>
        <taxon>asterids</taxon>
        <taxon>campanulids</taxon>
        <taxon>Asterales</taxon>
        <taxon>Asteraceae</taxon>
        <taxon>Asteroideae</taxon>
        <taxon>Anthemideae</taxon>
        <taxon>Anthemidinae</taxon>
        <taxon>Tanacetum</taxon>
    </lineage>
</organism>
<sequence>MSFSKRSGKNTPQCYTKPLDSLKNWNNRAPNPAKVKTGTRHRTAHEVSLLTATANRMIDMEDTVGASESSGTPSTLEKSPLDFANEDPPQMIAESGGAEGQSVMNWHMETHLQRMYPRRRILVPVGLDTGSTVFMTATQDSPTSVSDPDPLSYAKPQPHHELDIAQSSGRAGAGPDWKCCDHKGSGPVFREESGVRDIILLSLRGWVARGYLSAGVGHNQQLPHGYPRGMPRHGRPHSTDGVTEKATTKIARRDRKIQAREKEIKRLDHEIKSFRAVEAESNGLRNQTKNLKTMLEAKVDMKKAVEARNAKLAKELESLCV</sequence>